<accession>A0A6I6L6I4</accession>
<evidence type="ECO:0000313" key="2">
    <source>
        <dbReference type="Proteomes" id="UP000428803"/>
    </source>
</evidence>
<dbReference type="Pfam" id="PF00494">
    <property type="entry name" value="SQS_PSY"/>
    <property type="match status" value="1"/>
</dbReference>
<dbReference type="InterPro" id="IPR008949">
    <property type="entry name" value="Isoprenoid_synthase_dom_sf"/>
</dbReference>
<organism evidence="1 2">
    <name type="scientific">Sphingorhabdus lacus</name>
    <dbReference type="NCBI Taxonomy" id="392610"/>
    <lineage>
        <taxon>Bacteria</taxon>
        <taxon>Pseudomonadati</taxon>
        <taxon>Pseudomonadota</taxon>
        <taxon>Alphaproteobacteria</taxon>
        <taxon>Sphingomonadales</taxon>
        <taxon>Sphingomonadaceae</taxon>
        <taxon>Sphingorhabdus</taxon>
    </lineage>
</organism>
<keyword evidence="2" id="KW-1185">Reference proteome</keyword>
<dbReference type="Gene3D" id="1.10.600.10">
    <property type="entry name" value="Farnesyl Diphosphate Synthase"/>
    <property type="match status" value="1"/>
</dbReference>
<proteinExistence type="predicted"/>
<gene>
    <name evidence="1" type="ORF">EUU25_04900</name>
</gene>
<dbReference type="InterPro" id="IPR002060">
    <property type="entry name" value="Squ/phyt_synthse"/>
</dbReference>
<dbReference type="Proteomes" id="UP000428803">
    <property type="component" value="Chromosome"/>
</dbReference>
<dbReference type="KEGG" id="slaa:EUU25_04900"/>
<dbReference type="EMBL" id="CP035733">
    <property type="protein sequence ID" value="QGY80008.1"/>
    <property type="molecule type" value="Genomic_DNA"/>
</dbReference>
<name>A0A6I6L6I4_9SPHN</name>
<sequence>MVSGPLTLICPADLLGFGKMTASFDQLSPPQRLAIVYAPAKVRDAFALLLQFDERLSDIVSRITEPMIGQLKLAWWRDALNAAPGQRPKGEPLLSALSEMDRPELTAAAHGLVDAWEMLLMEEQWSDALLDSFASARGEAVFGGYVRLLAKDILVGAMAQEWAKRDLATRYPKAMPATLLLHTETLPSQRPLRPLTLLVMLSRGVSGPRLIWHGLTGR</sequence>
<evidence type="ECO:0008006" key="3">
    <source>
        <dbReference type="Google" id="ProtNLM"/>
    </source>
</evidence>
<dbReference type="SUPFAM" id="SSF48576">
    <property type="entry name" value="Terpenoid synthases"/>
    <property type="match status" value="1"/>
</dbReference>
<evidence type="ECO:0000313" key="1">
    <source>
        <dbReference type="EMBL" id="QGY80008.1"/>
    </source>
</evidence>
<dbReference type="AlphaFoldDB" id="A0A6I6L6I4"/>
<reference evidence="2" key="1">
    <citation type="submission" date="2019-01" db="EMBL/GenBank/DDBJ databases">
        <title>Sphingorhabdus lacus sp.nov., isolated from an oligotrophic freshwater lake.</title>
        <authorList>
            <person name="Park M."/>
        </authorList>
    </citation>
    <scope>NUCLEOTIDE SEQUENCE [LARGE SCALE GENOMIC DNA]</scope>
    <source>
        <strain evidence="2">IMCC1753</strain>
    </source>
</reference>
<protein>
    <recommendedName>
        <fullName evidence="3">Phytoene synthase</fullName>
    </recommendedName>
</protein>